<name>A0A6A5WFM2_9PLEO</name>
<dbReference type="AlphaFoldDB" id="A0A6A5WFM2"/>
<feature type="chain" id="PRO_5025373023" evidence="1">
    <location>
        <begin position="20"/>
        <end position="395"/>
    </location>
</feature>
<feature type="signal peptide" evidence="1">
    <location>
        <begin position="1"/>
        <end position="19"/>
    </location>
</feature>
<dbReference type="Proteomes" id="UP000799779">
    <property type="component" value="Unassembled WGS sequence"/>
</dbReference>
<accession>A0A6A5WFM2</accession>
<proteinExistence type="predicted"/>
<dbReference type="InterPro" id="IPR029058">
    <property type="entry name" value="AB_hydrolase_fold"/>
</dbReference>
<dbReference type="EMBL" id="ML977592">
    <property type="protein sequence ID" value="KAF1999858.1"/>
    <property type="molecule type" value="Genomic_DNA"/>
</dbReference>
<dbReference type="SUPFAM" id="SSF53474">
    <property type="entry name" value="alpha/beta-Hydrolases"/>
    <property type="match status" value="1"/>
</dbReference>
<gene>
    <name evidence="3" type="ORF">P154DRAFT_436199</name>
</gene>
<dbReference type="InterPro" id="IPR000073">
    <property type="entry name" value="AB_hydrolase_1"/>
</dbReference>
<dbReference type="Pfam" id="PF12697">
    <property type="entry name" value="Abhydrolase_6"/>
    <property type="match status" value="1"/>
</dbReference>
<keyword evidence="1" id="KW-0732">Signal</keyword>
<keyword evidence="4" id="KW-1185">Reference proteome</keyword>
<feature type="domain" description="AB hydrolase-1" evidence="2">
    <location>
        <begin position="125"/>
        <end position="375"/>
    </location>
</feature>
<evidence type="ECO:0000313" key="3">
    <source>
        <dbReference type="EMBL" id="KAF1999858.1"/>
    </source>
</evidence>
<dbReference type="Gene3D" id="3.40.50.1820">
    <property type="entry name" value="alpha/beta hydrolase"/>
    <property type="match status" value="1"/>
</dbReference>
<evidence type="ECO:0000313" key="4">
    <source>
        <dbReference type="Proteomes" id="UP000799779"/>
    </source>
</evidence>
<dbReference type="OrthoDB" id="190201at2759"/>
<protein>
    <submittedName>
        <fullName evidence="3">Catalytic protein</fullName>
    </submittedName>
</protein>
<reference evidence="3" key="1">
    <citation type="journal article" date="2020" name="Stud. Mycol.">
        <title>101 Dothideomycetes genomes: a test case for predicting lifestyles and emergence of pathogens.</title>
        <authorList>
            <person name="Haridas S."/>
            <person name="Albert R."/>
            <person name="Binder M."/>
            <person name="Bloem J."/>
            <person name="Labutti K."/>
            <person name="Salamov A."/>
            <person name="Andreopoulos B."/>
            <person name="Baker S."/>
            <person name="Barry K."/>
            <person name="Bills G."/>
            <person name="Bluhm B."/>
            <person name="Cannon C."/>
            <person name="Castanera R."/>
            <person name="Culley D."/>
            <person name="Daum C."/>
            <person name="Ezra D."/>
            <person name="Gonzalez J."/>
            <person name="Henrissat B."/>
            <person name="Kuo A."/>
            <person name="Liang C."/>
            <person name="Lipzen A."/>
            <person name="Lutzoni F."/>
            <person name="Magnuson J."/>
            <person name="Mondo S."/>
            <person name="Nolan M."/>
            <person name="Ohm R."/>
            <person name="Pangilinan J."/>
            <person name="Park H.-J."/>
            <person name="Ramirez L."/>
            <person name="Alfaro M."/>
            <person name="Sun H."/>
            <person name="Tritt A."/>
            <person name="Yoshinaga Y."/>
            <person name="Zwiers L.-H."/>
            <person name="Turgeon B."/>
            <person name="Goodwin S."/>
            <person name="Spatafora J."/>
            <person name="Crous P."/>
            <person name="Grigoriev I."/>
        </authorList>
    </citation>
    <scope>NUCLEOTIDE SEQUENCE</scope>
    <source>
        <strain evidence="3">CBS 123094</strain>
    </source>
</reference>
<evidence type="ECO:0000256" key="1">
    <source>
        <dbReference type="SAM" id="SignalP"/>
    </source>
</evidence>
<organism evidence="3 4">
    <name type="scientific">Amniculicola lignicola CBS 123094</name>
    <dbReference type="NCBI Taxonomy" id="1392246"/>
    <lineage>
        <taxon>Eukaryota</taxon>
        <taxon>Fungi</taxon>
        <taxon>Dikarya</taxon>
        <taxon>Ascomycota</taxon>
        <taxon>Pezizomycotina</taxon>
        <taxon>Dothideomycetes</taxon>
        <taxon>Pleosporomycetidae</taxon>
        <taxon>Pleosporales</taxon>
        <taxon>Amniculicolaceae</taxon>
        <taxon>Amniculicola</taxon>
    </lineage>
</organism>
<sequence length="395" mass="42206">MGVGTTFLRLASLTALAQGLQLDTTFVLSQATRGLSAAGKATCLRGKIKVSAAANNTILLIKSPAGQPDLTQTTVDMAMAGVNYATMVTGGPTQVSGTYQLYVELCVPADPAAALKVKTLQFLNHGGTLDHTYWDFAPGYSYVDAAAAAGHATFNYDRLGYGRSDHPDPNQVVQAALHREIAHQMIGVLRKATVWGKRIKSVVGVGHSAGSALVMAIVGKYPADFDALILTGISASIEGIAIAQIAFNLIPAALDPSGRFNGLDTGYLTQGAVAQDFQFPFYRFPDFDPKIFRKQFETRQITTFGELLTFGSVIAPQPAYTGPVDVVLGQQDYIFCQANCSYPMNQAEIFVNALFPGQGSKSTFLQPNSGHLIAQHYTAGRGFAHSLQFLKRNGL</sequence>
<evidence type="ECO:0000259" key="2">
    <source>
        <dbReference type="Pfam" id="PF12697"/>
    </source>
</evidence>